<gene>
    <name evidence="1" type="ORF">DVH24_004508</name>
</gene>
<protein>
    <submittedName>
        <fullName evidence="1">Uncharacterized protein</fullName>
    </submittedName>
</protein>
<reference evidence="1 2" key="1">
    <citation type="submission" date="2018-10" db="EMBL/GenBank/DDBJ databases">
        <title>A high-quality apple genome assembly.</title>
        <authorList>
            <person name="Hu J."/>
        </authorList>
    </citation>
    <scope>NUCLEOTIDE SEQUENCE [LARGE SCALE GENOMIC DNA]</scope>
    <source>
        <strain evidence="2">cv. HFTH1</strain>
        <tissue evidence="1">Young leaf</tissue>
    </source>
</reference>
<proteinExistence type="predicted"/>
<sequence length="98" mass="11227">MKIVPFQIDSSKISKISNIRWHGADQFMRLQFQRQDSFGGIKWIESFHELMIRKGSSTILFLKSTSTMRSASFPRVVLLLGSVADSRLAALMHKKMKP</sequence>
<dbReference type="Proteomes" id="UP000290289">
    <property type="component" value="Chromosome 12"/>
</dbReference>
<dbReference type="AlphaFoldDB" id="A0A498IEN0"/>
<evidence type="ECO:0000313" key="1">
    <source>
        <dbReference type="EMBL" id="RXH80594.1"/>
    </source>
</evidence>
<organism evidence="1 2">
    <name type="scientific">Malus domestica</name>
    <name type="common">Apple</name>
    <name type="synonym">Pyrus malus</name>
    <dbReference type="NCBI Taxonomy" id="3750"/>
    <lineage>
        <taxon>Eukaryota</taxon>
        <taxon>Viridiplantae</taxon>
        <taxon>Streptophyta</taxon>
        <taxon>Embryophyta</taxon>
        <taxon>Tracheophyta</taxon>
        <taxon>Spermatophyta</taxon>
        <taxon>Magnoliopsida</taxon>
        <taxon>eudicotyledons</taxon>
        <taxon>Gunneridae</taxon>
        <taxon>Pentapetalae</taxon>
        <taxon>rosids</taxon>
        <taxon>fabids</taxon>
        <taxon>Rosales</taxon>
        <taxon>Rosaceae</taxon>
        <taxon>Amygdaloideae</taxon>
        <taxon>Maleae</taxon>
        <taxon>Malus</taxon>
    </lineage>
</organism>
<dbReference type="EMBL" id="RDQH01000338">
    <property type="protein sequence ID" value="RXH80594.1"/>
    <property type="molecule type" value="Genomic_DNA"/>
</dbReference>
<comment type="caution">
    <text evidence="1">The sequence shown here is derived from an EMBL/GenBank/DDBJ whole genome shotgun (WGS) entry which is preliminary data.</text>
</comment>
<name>A0A498IEN0_MALDO</name>
<accession>A0A498IEN0</accession>
<evidence type="ECO:0000313" key="2">
    <source>
        <dbReference type="Proteomes" id="UP000290289"/>
    </source>
</evidence>
<keyword evidence="2" id="KW-1185">Reference proteome</keyword>